<dbReference type="VEuPathDB" id="FungiDB:RhiirA1_498681"/>
<dbReference type="VEuPathDB" id="FungiDB:FUN_018893"/>
<feature type="coiled-coil region" evidence="1">
    <location>
        <begin position="14"/>
        <end position="41"/>
    </location>
</feature>
<keyword evidence="1" id="KW-0175">Coiled coil</keyword>
<keyword evidence="3" id="KW-1185">Reference proteome</keyword>
<dbReference type="EMBL" id="LLXI01000333">
    <property type="protein sequence ID" value="PKY44588.1"/>
    <property type="molecule type" value="Genomic_DNA"/>
</dbReference>
<reference evidence="2 3" key="1">
    <citation type="submission" date="2015-10" db="EMBL/GenBank/DDBJ databases">
        <title>Genome analyses suggest a sexual origin of heterokaryosis in a supposedly ancient asexual fungus.</title>
        <authorList>
            <person name="Ropars J."/>
            <person name="Sedzielewska K."/>
            <person name="Noel J."/>
            <person name="Charron P."/>
            <person name="Farinelli L."/>
            <person name="Marton T."/>
            <person name="Kruger M."/>
            <person name="Pelin A."/>
            <person name="Brachmann A."/>
            <person name="Corradi N."/>
        </authorList>
    </citation>
    <scope>NUCLEOTIDE SEQUENCE [LARGE SCALE GENOMIC DNA]</scope>
    <source>
        <strain evidence="2 3">A4</strain>
    </source>
</reference>
<organism evidence="2 3">
    <name type="scientific">Rhizophagus irregularis</name>
    <dbReference type="NCBI Taxonomy" id="588596"/>
    <lineage>
        <taxon>Eukaryota</taxon>
        <taxon>Fungi</taxon>
        <taxon>Fungi incertae sedis</taxon>
        <taxon>Mucoromycota</taxon>
        <taxon>Glomeromycotina</taxon>
        <taxon>Glomeromycetes</taxon>
        <taxon>Glomerales</taxon>
        <taxon>Glomeraceae</taxon>
        <taxon>Rhizophagus</taxon>
    </lineage>
</organism>
<name>A0A2I1GD84_9GLOM</name>
<gene>
    <name evidence="2" type="ORF">RhiirA4_458933</name>
</gene>
<comment type="caution">
    <text evidence="2">The sequence shown here is derived from an EMBL/GenBank/DDBJ whole genome shotgun (WGS) entry which is preliminary data.</text>
</comment>
<dbReference type="VEuPathDB" id="FungiDB:FUN_003634"/>
<proteinExistence type="predicted"/>
<sequence length="251" mass="29122">MTVCDSGTANPSELEILRQRNAELGAEISRLEKKNFELEEERRLSSNYLMKQMIELRNERALLHTENFDLKFEITKLRGSCIQIAKILNEEPIIEYRPSFMQGLELDAFFQKYRIALEVQGAHSTSWYKDIKKLEDIVNHDRQKRCICLDNGIFLIELYMDKGNPENPCHIVLPYSQFETRNNEPNSSMRQVSVGDEIDETHGRCRGPLMIVDMIPKSDRNHIVTSLGLELQDGDQNDDIGYMKKSSCLLY</sequence>
<evidence type="ECO:0000313" key="2">
    <source>
        <dbReference type="EMBL" id="PKY44588.1"/>
    </source>
</evidence>
<evidence type="ECO:0000256" key="1">
    <source>
        <dbReference type="SAM" id="Coils"/>
    </source>
</evidence>
<protein>
    <submittedName>
        <fullName evidence="2">Uncharacterized protein</fullName>
    </submittedName>
</protein>
<dbReference type="Proteomes" id="UP000234323">
    <property type="component" value="Unassembled WGS sequence"/>
</dbReference>
<dbReference type="Gene3D" id="3.40.960.10">
    <property type="entry name" value="VSR Endonuclease"/>
    <property type="match status" value="1"/>
</dbReference>
<accession>A0A2I1GD84</accession>
<dbReference type="VEuPathDB" id="FungiDB:RhiirFUN_015338"/>
<evidence type="ECO:0000313" key="3">
    <source>
        <dbReference type="Proteomes" id="UP000234323"/>
    </source>
</evidence>
<dbReference type="AlphaFoldDB" id="A0A2I1GD84"/>